<protein>
    <recommendedName>
        <fullName evidence="4">Helix-turn-helix domain-containing protein</fullName>
    </recommendedName>
</protein>
<feature type="region of interest" description="Disordered" evidence="1">
    <location>
        <begin position="1"/>
        <end position="24"/>
    </location>
</feature>
<reference evidence="3" key="1">
    <citation type="submission" date="2017-04" db="EMBL/GenBank/DDBJ databases">
        <authorList>
            <person name="Varghese N."/>
            <person name="Submissions S."/>
        </authorList>
    </citation>
    <scope>NUCLEOTIDE SEQUENCE [LARGE SCALE GENOMIC DNA]</scope>
</reference>
<evidence type="ECO:0008006" key="4">
    <source>
        <dbReference type="Google" id="ProtNLM"/>
    </source>
</evidence>
<evidence type="ECO:0000256" key="1">
    <source>
        <dbReference type="SAM" id="MobiDB-lite"/>
    </source>
</evidence>
<organism evidence="2 3">
    <name type="scientific">Altererythrobacter xiamenensis</name>
    <dbReference type="NCBI Taxonomy" id="1316679"/>
    <lineage>
        <taxon>Bacteria</taxon>
        <taxon>Pseudomonadati</taxon>
        <taxon>Pseudomonadota</taxon>
        <taxon>Alphaproteobacteria</taxon>
        <taxon>Sphingomonadales</taxon>
        <taxon>Erythrobacteraceae</taxon>
        <taxon>Altererythrobacter</taxon>
    </lineage>
</organism>
<keyword evidence="3" id="KW-1185">Reference proteome</keyword>
<proteinExistence type="predicted"/>
<dbReference type="Gene3D" id="1.10.10.60">
    <property type="entry name" value="Homeodomain-like"/>
    <property type="match status" value="1"/>
</dbReference>
<name>A0A1Y6F4C5_9SPHN</name>
<dbReference type="AlphaFoldDB" id="A0A1Y6F4C5"/>
<dbReference type="OrthoDB" id="7282816at2"/>
<sequence length="194" mass="21322">MSTPKSTALTASPTTNQTTPYAARHHGWSPEKQAIFLRALAASHSVAQAARVAGMSRQSAYDLRARLKGEPFDLAWHAALQCRFDALAEAALERALHGVEVPHYYKGELVGTSRRFDERLTVALLAMRERLGPRAAPQWHPSAHYDRSDFSRLVARVEEGPATWHEEWLEDREAALDECGAECGEDASDAGTGA</sequence>
<dbReference type="RefSeq" id="WP_086437794.1">
    <property type="nucleotide sequence ID" value="NZ_FXWG01000002.1"/>
</dbReference>
<evidence type="ECO:0000313" key="2">
    <source>
        <dbReference type="EMBL" id="SMQ69754.1"/>
    </source>
</evidence>
<accession>A0A1Y6F4C5</accession>
<feature type="compositionally biased region" description="Polar residues" evidence="1">
    <location>
        <begin position="1"/>
        <end position="20"/>
    </location>
</feature>
<dbReference type="Proteomes" id="UP000194420">
    <property type="component" value="Unassembled WGS sequence"/>
</dbReference>
<evidence type="ECO:0000313" key="3">
    <source>
        <dbReference type="Proteomes" id="UP000194420"/>
    </source>
</evidence>
<dbReference type="EMBL" id="FXWG01000002">
    <property type="protein sequence ID" value="SMQ69754.1"/>
    <property type="molecule type" value="Genomic_DNA"/>
</dbReference>
<gene>
    <name evidence="2" type="ORF">SAMN06297468_1940</name>
</gene>